<keyword evidence="3" id="KW-1185">Reference proteome</keyword>
<accession>A0A5N6ZT70</accession>
<dbReference type="EMBL" id="ML737774">
    <property type="protein sequence ID" value="KAE8360453.1"/>
    <property type="molecule type" value="Genomic_DNA"/>
</dbReference>
<reference evidence="2 3" key="1">
    <citation type="submission" date="2019-04" db="EMBL/GenBank/DDBJ databases">
        <title>Friends and foes A comparative genomics studyof 23 Aspergillus species from section Flavi.</title>
        <authorList>
            <consortium name="DOE Joint Genome Institute"/>
            <person name="Kjaerbolling I."/>
            <person name="Vesth T."/>
            <person name="Frisvad J.C."/>
            <person name="Nybo J.L."/>
            <person name="Theobald S."/>
            <person name="Kildgaard S."/>
            <person name="Isbrandt T."/>
            <person name="Kuo A."/>
            <person name="Sato A."/>
            <person name="Lyhne E.K."/>
            <person name="Kogle M.E."/>
            <person name="Wiebenga A."/>
            <person name="Kun R.S."/>
            <person name="Lubbers R.J."/>
            <person name="Makela M.R."/>
            <person name="Barry K."/>
            <person name="Chovatia M."/>
            <person name="Clum A."/>
            <person name="Daum C."/>
            <person name="Haridas S."/>
            <person name="He G."/>
            <person name="LaButti K."/>
            <person name="Lipzen A."/>
            <person name="Mondo S."/>
            <person name="Riley R."/>
            <person name="Salamov A."/>
            <person name="Simmons B.A."/>
            <person name="Magnuson J.K."/>
            <person name="Henrissat B."/>
            <person name="Mortensen U.H."/>
            <person name="Larsen T.O."/>
            <person name="Devries R.P."/>
            <person name="Grigoriev I.V."/>
            <person name="Machida M."/>
            <person name="Baker S.E."/>
            <person name="Andersen M.R."/>
        </authorList>
    </citation>
    <scope>NUCLEOTIDE SEQUENCE [LARGE SCALE GENOMIC DNA]</scope>
    <source>
        <strain evidence="2 3">CBS 763.97</strain>
    </source>
</reference>
<name>A0A5N6ZT70_9EURO</name>
<evidence type="ECO:0000256" key="1">
    <source>
        <dbReference type="SAM" id="Phobius"/>
    </source>
</evidence>
<keyword evidence="1" id="KW-0472">Membrane</keyword>
<feature type="non-terminal residue" evidence="2">
    <location>
        <position position="53"/>
    </location>
</feature>
<protein>
    <submittedName>
        <fullName evidence="2">Uncharacterized protein</fullName>
    </submittedName>
</protein>
<evidence type="ECO:0000313" key="2">
    <source>
        <dbReference type="EMBL" id="KAE8360453.1"/>
    </source>
</evidence>
<gene>
    <name evidence="2" type="ORF">BDV27DRAFT_134561</name>
</gene>
<dbReference type="GeneID" id="43652775"/>
<dbReference type="AlphaFoldDB" id="A0A5N6ZT70"/>
<sequence length="53" mass="6150">MLTRNTDMNYVCVVYAVVGSIIAIDWAVRGKRKFRGQDTRHQEAEEHVEGHYV</sequence>
<evidence type="ECO:0000313" key="3">
    <source>
        <dbReference type="Proteomes" id="UP000326268"/>
    </source>
</evidence>
<dbReference type="RefSeq" id="XP_031923534.1">
    <property type="nucleotide sequence ID" value="XM_032068329.1"/>
</dbReference>
<keyword evidence="1" id="KW-1133">Transmembrane helix</keyword>
<feature type="transmembrane region" description="Helical" evidence="1">
    <location>
        <begin position="6"/>
        <end position="28"/>
    </location>
</feature>
<proteinExistence type="predicted"/>
<dbReference type="Proteomes" id="UP000326268">
    <property type="component" value="Unassembled WGS sequence"/>
</dbReference>
<keyword evidence="1" id="KW-0812">Transmembrane</keyword>
<organism evidence="2 3">
    <name type="scientific">Aspergillus caelatus</name>
    <dbReference type="NCBI Taxonomy" id="61420"/>
    <lineage>
        <taxon>Eukaryota</taxon>
        <taxon>Fungi</taxon>
        <taxon>Dikarya</taxon>
        <taxon>Ascomycota</taxon>
        <taxon>Pezizomycotina</taxon>
        <taxon>Eurotiomycetes</taxon>
        <taxon>Eurotiomycetidae</taxon>
        <taxon>Eurotiales</taxon>
        <taxon>Aspergillaceae</taxon>
        <taxon>Aspergillus</taxon>
        <taxon>Aspergillus subgen. Circumdati</taxon>
    </lineage>
</organism>